<dbReference type="AlphaFoldDB" id="A0A2H9UMS1"/>
<dbReference type="Proteomes" id="UP000242351">
    <property type="component" value="Unassembled WGS sequence"/>
</dbReference>
<evidence type="ECO:0000256" key="1">
    <source>
        <dbReference type="SAM" id="Coils"/>
    </source>
</evidence>
<name>A0A2H9UMS1_9GAMM</name>
<gene>
    <name evidence="2" type="ORF">CU320_05040</name>
</gene>
<proteinExistence type="predicted"/>
<reference evidence="2 3" key="1">
    <citation type="submission" date="2017-11" db="EMBL/GenBank/DDBJ databases">
        <authorList>
            <person name="Han C.G."/>
        </authorList>
    </citation>
    <scope>NUCLEOTIDE SEQUENCE [LARGE SCALE GENOMIC DNA]</scope>
    <source>
        <strain evidence="2 3">ANC 5347</strain>
    </source>
</reference>
<organism evidence="2 3">
    <name type="scientific">Acinetobacter pseudolwoffii</name>
    <dbReference type="NCBI Taxonomy" id="2053287"/>
    <lineage>
        <taxon>Bacteria</taxon>
        <taxon>Pseudomonadati</taxon>
        <taxon>Pseudomonadota</taxon>
        <taxon>Gammaproteobacteria</taxon>
        <taxon>Moraxellales</taxon>
        <taxon>Moraxellaceae</taxon>
        <taxon>Acinetobacter</taxon>
    </lineage>
</organism>
<accession>A0A2H9UMS1</accession>
<reference evidence="2 3" key="2">
    <citation type="submission" date="2017-12" db="EMBL/GenBank/DDBJ databases">
        <title>Revising the taxonomy of the Acinetobacter lwoffii group: the description of Acinetobacter pseudolwoffii sp. nov. and emended description of Acinetobacter lwoffii.</title>
        <authorList>
            <person name="Nemec A."/>
        </authorList>
    </citation>
    <scope>NUCLEOTIDE SEQUENCE [LARGE SCALE GENOMIC DNA]</scope>
    <source>
        <strain evidence="2 3">ANC 5347</strain>
    </source>
</reference>
<sequence>MSENSENLAIEISGRFKQELERNRLKAKSLSREIDAHENTLGNYVRNKVPDQWVYLAKLHEKGIDIRFVLLGIDPDFSGLTSEESLLLKAYRQIKPESQEALLNLSRVMAKDAEGK</sequence>
<dbReference type="EMBL" id="PGOZ01000004">
    <property type="protein sequence ID" value="PJI33016.1"/>
    <property type="molecule type" value="Genomic_DNA"/>
</dbReference>
<keyword evidence="1" id="KW-0175">Coiled coil</keyword>
<evidence type="ECO:0000313" key="2">
    <source>
        <dbReference type="EMBL" id="PJI33016.1"/>
    </source>
</evidence>
<dbReference type="RefSeq" id="WP_100357398.1">
    <property type="nucleotide sequence ID" value="NZ_PGOZ01000004.1"/>
</dbReference>
<protein>
    <submittedName>
        <fullName evidence="2">Uncharacterized protein</fullName>
    </submittedName>
</protein>
<feature type="coiled-coil region" evidence="1">
    <location>
        <begin position="20"/>
        <end position="47"/>
    </location>
</feature>
<evidence type="ECO:0000313" key="3">
    <source>
        <dbReference type="Proteomes" id="UP000242351"/>
    </source>
</evidence>
<comment type="caution">
    <text evidence="2">The sequence shown here is derived from an EMBL/GenBank/DDBJ whole genome shotgun (WGS) entry which is preliminary data.</text>
</comment>